<accession>A0A1I4ZYH8</accession>
<proteinExistence type="predicted"/>
<keyword evidence="6" id="KW-1133">Transmembrane helix</keyword>
<gene>
    <name evidence="8" type="ORF">SAMN05660413_01563</name>
</gene>
<keyword evidence="4" id="KW-0443">Lipid metabolism</keyword>
<reference evidence="8 9" key="1">
    <citation type="submission" date="2016-10" db="EMBL/GenBank/DDBJ databases">
        <authorList>
            <person name="de Groot N.N."/>
        </authorList>
    </citation>
    <scope>NUCLEOTIDE SEQUENCE [LARGE SCALE GENOMIC DNA]</scope>
    <source>
        <strain evidence="8 9">DSM 17794</strain>
    </source>
</reference>
<evidence type="ECO:0000313" key="8">
    <source>
        <dbReference type="EMBL" id="SFN55252.1"/>
    </source>
</evidence>
<keyword evidence="6" id="KW-0472">Membrane</keyword>
<dbReference type="PANTHER" id="PTHR10434">
    <property type="entry name" value="1-ACYL-SN-GLYCEROL-3-PHOSPHATE ACYLTRANSFERASE"/>
    <property type="match status" value="1"/>
</dbReference>
<evidence type="ECO:0000256" key="1">
    <source>
        <dbReference type="ARBA" id="ARBA00005189"/>
    </source>
</evidence>
<keyword evidence="2" id="KW-0444">Lipid biosynthesis</keyword>
<keyword evidence="9" id="KW-1185">Reference proteome</keyword>
<evidence type="ECO:0000256" key="4">
    <source>
        <dbReference type="ARBA" id="ARBA00023098"/>
    </source>
</evidence>
<feature type="transmembrane region" description="Helical" evidence="6">
    <location>
        <begin position="20"/>
        <end position="41"/>
    </location>
</feature>
<keyword evidence="5 8" id="KW-0012">Acyltransferase</keyword>
<keyword evidence="3 8" id="KW-0808">Transferase</keyword>
<dbReference type="Proteomes" id="UP000199153">
    <property type="component" value="Unassembled WGS sequence"/>
</dbReference>
<dbReference type="CDD" id="cd07989">
    <property type="entry name" value="LPLAT_AGPAT-like"/>
    <property type="match status" value="1"/>
</dbReference>
<dbReference type="EMBL" id="FOVL01000008">
    <property type="protein sequence ID" value="SFN55252.1"/>
    <property type="molecule type" value="Genomic_DNA"/>
</dbReference>
<dbReference type="InterPro" id="IPR002123">
    <property type="entry name" value="Plipid/glycerol_acylTrfase"/>
</dbReference>
<sequence length="252" mass="28970">MYFSPIIFKMKKILSYPLSVLFYIFFFLTLLVFHPIQWISLKLGGYQPHKKSVDIFNLFLMRCLNLLGTRFTFNNPYDIPTDKPCIIVANHQGMYDIPPIIWYMRKHHAKFVSKKELGHGIPSISFNLRHGGSVLIDRKNKREAMVKMAKFADYLNKTKHSAVIFPEGTRSRTGEPKKFAVSGLQLLFKKMPDALIVPVTINNSWKLFKHGNFPMEPGVHVTLKVHEPIPVNSDDAESLVAKVERTIIADIK</sequence>
<comment type="pathway">
    <text evidence="1">Lipid metabolism.</text>
</comment>
<dbReference type="SUPFAM" id="SSF69593">
    <property type="entry name" value="Glycerol-3-phosphate (1)-acyltransferase"/>
    <property type="match status" value="1"/>
</dbReference>
<name>A0A1I4ZYH8_9FLAO</name>
<evidence type="ECO:0000256" key="2">
    <source>
        <dbReference type="ARBA" id="ARBA00022516"/>
    </source>
</evidence>
<evidence type="ECO:0000256" key="3">
    <source>
        <dbReference type="ARBA" id="ARBA00022679"/>
    </source>
</evidence>
<organism evidence="8 9">
    <name type="scientific">Salegentibacter flavus</name>
    <dbReference type="NCBI Taxonomy" id="287099"/>
    <lineage>
        <taxon>Bacteria</taxon>
        <taxon>Pseudomonadati</taxon>
        <taxon>Bacteroidota</taxon>
        <taxon>Flavobacteriia</taxon>
        <taxon>Flavobacteriales</taxon>
        <taxon>Flavobacteriaceae</taxon>
        <taxon>Salegentibacter</taxon>
    </lineage>
</organism>
<evidence type="ECO:0000256" key="5">
    <source>
        <dbReference type="ARBA" id="ARBA00023315"/>
    </source>
</evidence>
<feature type="domain" description="Phospholipid/glycerol acyltransferase" evidence="7">
    <location>
        <begin position="85"/>
        <end position="204"/>
    </location>
</feature>
<dbReference type="AlphaFoldDB" id="A0A1I4ZYH8"/>
<dbReference type="PANTHER" id="PTHR10434:SF64">
    <property type="entry name" value="1-ACYL-SN-GLYCEROL-3-PHOSPHATE ACYLTRANSFERASE-RELATED"/>
    <property type="match status" value="1"/>
</dbReference>
<dbReference type="STRING" id="287099.SAMN05660413_01563"/>
<dbReference type="SMART" id="SM00563">
    <property type="entry name" value="PlsC"/>
    <property type="match status" value="1"/>
</dbReference>
<protein>
    <submittedName>
        <fullName evidence="8">1-acyl-sn-glycerol-3-phosphate acyltransferase</fullName>
    </submittedName>
</protein>
<evidence type="ECO:0000256" key="6">
    <source>
        <dbReference type="SAM" id="Phobius"/>
    </source>
</evidence>
<keyword evidence="6" id="KW-0812">Transmembrane</keyword>
<dbReference type="GO" id="GO:0003841">
    <property type="term" value="F:1-acylglycerol-3-phosphate O-acyltransferase activity"/>
    <property type="evidence" value="ECO:0007669"/>
    <property type="project" value="TreeGrafter"/>
</dbReference>
<evidence type="ECO:0000259" key="7">
    <source>
        <dbReference type="SMART" id="SM00563"/>
    </source>
</evidence>
<dbReference type="GO" id="GO:0006654">
    <property type="term" value="P:phosphatidic acid biosynthetic process"/>
    <property type="evidence" value="ECO:0007669"/>
    <property type="project" value="TreeGrafter"/>
</dbReference>
<dbReference type="Pfam" id="PF01553">
    <property type="entry name" value="Acyltransferase"/>
    <property type="match status" value="1"/>
</dbReference>
<evidence type="ECO:0000313" key="9">
    <source>
        <dbReference type="Proteomes" id="UP000199153"/>
    </source>
</evidence>